<sequence>MILLMLYGGREGRLELSHDFFSNVRAHFMHISIYVTADIYDSTTLDTPSVVALLWICHGLSSSILYLRLFLKVGTERKIPFQDSLVEKGVLIQSHMVGFKNLSLALYCSCISDCIYIMPAQLRSGTHSRAEECPVTHFTLTCTMAFPQFRLLRWVCKDELLGLFGTKSWWLSGLQ</sequence>
<gene>
    <name evidence="1" type="ORF">Nepgr_025657</name>
</gene>
<dbReference type="AlphaFoldDB" id="A0AAD3T6U6"/>
<proteinExistence type="predicted"/>
<organism evidence="1 2">
    <name type="scientific">Nepenthes gracilis</name>
    <name type="common">Slender pitcher plant</name>
    <dbReference type="NCBI Taxonomy" id="150966"/>
    <lineage>
        <taxon>Eukaryota</taxon>
        <taxon>Viridiplantae</taxon>
        <taxon>Streptophyta</taxon>
        <taxon>Embryophyta</taxon>
        <taxon>Tracheophyta</taxon>
        <taxon>Spermatophyta</taxon>
        <taxon>Magnoliopsida</taxon>
        <taxon>eudicotyledons</taxon>
        <taxon>Gunneridae</taxon>
        <taxon>Pentapetalae</taxon>
        <taxon>Caryophyllales</taxon>
        <taxon>Nepenthaceae</taxon>
        <taxon>Nepenthes</taxon>
    </lineage>
</organism>
<name>A0AAD3T6U6_NEPGR</name>
<keyword evidence="2" id="KW-1185">Reference proteome</keyword>
<comment type="caution">
    <text evidence="1">The sequence shown here is derived from an EMBL/GenBank/DDBJ whole genome shotgun (WGS) entry which is preliminary data.</text>
</comment>
<protein>
    <submittedName>
        <fullName evidence="1">Uncharacterized protein</fullName>
    </submittedName>
</protein>
<dbReference type="EMBL" id="BSYO01000026">
    <property type="protein sequence ID" value="GMH23814.1"/>
    <property type="molecule type" value="Genomic_DNA"/>
</dbReference>
<accession>A0AAD3T6U6</accession>
<evidence type="ECO:0000313" key="1">
    <source>
        <dbReference type="EMBL" id="GMH23814.1"/>
    </source>
</evidence>
<evidence type="ECO:0000313" key="2">
    <source>
        <dbReference type="Proteomes" id="UP001279734"/>
    </source>
</evidence>
<reference evidence="1" key="1">
    <citation type="submission" date="2023-05" db="EMBL/GenBank/DDBJ databases">
        <title>Nepenthes gracilis genome sequencing.</title>
        <authorList>
            <person name="Fukushima K."/>
        </authorList>
    </citation>
    <scope>NUCLEOTIDE SEQUENCE</scope>
    <source>
        <strain evidence="1">SING2019-196</strain>
    </source>
</reference>
<dbReference type="Proteomes" id="UP001279734">
    <property type="component" value="Unassembled WGS sequence"/>
</dbReference>